<evidence type="ECO:0000313" key="2">
    <source>
        <dbReference type="Proteomes" id="UP000518288"/>
    </source>
</evidence>
<keyword evidence="2" id="KW-1185">Reference proteome</keyword>
<dbReference type="PANTHER" id="PTHR35841:SF1">
    <property type="entry name" value="PHOSPHONATES-BINDING PERIPLASMIC PROTEIN"/>
    <property type="match status" value="1"/>
</dbReference>
<dbReference type="SUPFAM" id="SSF53850">
    <property type="entry name" value="Periplasmic binding protein-like II"/>
    <property type="match status" value="1"/>
</dbReference>
<proteinExistence type="predicted"/>
<dbReference type="AlphaFoldDB" id="A0A7Y9R4T3"/>
<dbReference type="EMBL" id="JACCFH010000001">
    <property type="protein sequence ID" value="NYG35057.1"/>
    <property type="molecule type" value="Genomic_DNA"/>
</dbReference>
<organism evidence="1 2">
    <name type="scientific">Sphaerotilus montanus</name>
    <dbReference type="NCBI Taxonomy" id="522889"/>
    <lineage>
        <taxon>Bacteria</taxon>
        <taxon>Pseudomonadati</taxon>
        <taxon>Pseudomonadota</taxon>
        <taxon>Betaproteobacteria</taxon>
        <taxon>Burkholderiales</taxon>
        <taxon>Sphaerotilaceae</taxon>
        <taxon>Sphaerotilus</taxon>
    </lineage>
</organism>
<name>A0A7Y9R4T3_9BURK</name>
<dbReference type="RefSeq" id="WP_179635618.1">
    <property type="nucleotide sequence ID" value="NZ_JACCFH010000001.1"/>
</dbReference>
<dbReference type="Pfam" id="PF12974">
    <property type="entry name" value="Phosphonate-bd"/>
    <property type="match status" value="1"/>
</dbReference>
<reference evidence="1 2" key="1">
    <citation type="submission" date="2020-07" db="EMBL/GenBank/DDBJ databases">
        <title>Genomic Encyclopedia of Archaeal and Bacterial Type Strains, Phase II (KMG-II): from individual species to whole genera.</title>
        <authorList>
            <person name="Goeker M."/>
        </authorList>
    </citation>
    <scope>NUCLEOTIDE SEQUENCE [LARGE SCALE GENOMIC DNA]</scope>
    <source>
        <strain evidence="1 2">DSM 21226</strain>
    </source>
</reference>
<accession>A0A7Y9R4T3</accession>
<dbReference type="PANTHER" id="PTHR35841">
    <property type="entry name" value="PHOSPHONATES-BINDING PERIPLASMIC PROTEIN"/>
    <property type="match status" value="1"/>
</dbReference>
<evidence type="ECO:0000313" key="1">
    <source>
        <dbReference type="EMBL" id="NYG35057.1"/>
    </source>
</evidence>
<protein>
    <submittedName>
        <fullName evidence="1">Phosphonate transport system substrate-binding protein</fullName>
    </submittedName>
</protein>
<gene>
    <name evidence="1" type="ORF">BDD16_004043</name>
</gene>
<dbReference type="Proteomes" id="UP000518288">
    <property type="component" value="Unassembled WGS sequence"/>
</dbReference>
<sequence length="288" mass="31325">MRRNFLSWLGRSALGATLGGGVLTAARAQAPARKPVRTLTVGIVPQQSASELARVWIPVLGALSERAGLSLRFATAPDIPAFEKRLAASAYDVAYMNPYHYSVFAQKPGYVAFAKEKGRRLRGLVVVRKDSMIKDMKELAGQQIAFPAPAAFAATVLVRAEFERMGVPITPVFVKSHESVYLNVAQRQIEAGGGIVRTLQTMDAPVRDELRVLWQTKDYTPHAFAAHPRVPAADLQALRAAMLTADSDPRMRSVLEGIGFKGFDAAQDAEWNDVRALGISTLAALLKE</sequence>
<comment type="caution">
    <text evidence="1">The sequence shown here is derived from an EMBL/GenBank/DDBJ whole genome shotgun (WGS) entry which is preliminary data.</text>
</comment>
<dbReference type="Gene3D" id="3.40.190.10">
    <property type="entry name" value="Periplasmic binding protein-like II"/>
    <property type="match status" value="2"/>
</dbReference>